<evidence type="ECO:0000313" key="2">
    <source>
        <dbReference type="EMBL" id="KAJ7354106.1"/>
    </source>
</evidence>
<protein>
    <submittedName>
        <fullName evidence="2">Uncharacterized protein</fullName>
    </submittedName>
</protein>
<organism evidence="2 3">
    <name type="scientific">Mycena albidolilacea</name>
    <dbReference type="NCBI Taxonomy" id="1033008"/>
    <lineage>
        <taxon>Eukaryota</taxon>
        <taxon>Fungi</taxon>
        <taxon>Dikarya</taxon>
        <taxon>Basidiomycota</taxon>
        <taxon>Agaricomycotina</taxon>
        <taxon>Agaricomycetes</taxon>
        <taxon>Agaricomycetidae</taxon>
        <taxon>Agaricales</taxon>
        <taxon>Marasmiineae</taxon>
        <taxon>Mycenaceae</taxon>
        <taxon>Mycena</taxon>
    </lineage>
</organism>
<comment type="caution">
    <text evidence="2">The sequence shown here is derived from an EMBL/GenBank/DDBJ whole genome shotgun (WGS) entry which is preliminary data.</text>
</comment>
<accession>A0AAD7EX50</accession>
<sequence>MSEVAGATLEQQQLKPSLDGAPENKPNVKASARYREPVRGGECNGRAVETVECTAGHVRDSFDTARIWERTSQKSEHSTHSLSGTPTIGLFGVLGVARRIEHVSYGRGCIRYELRWGLGAHAIWEYSCKADSRDHAG</sequence>
<keyword evidence="3" id="KW-1185">Reference proteome</keyword>
<dbReference type="AlphaFoldDB" id="A0AAD7EX50"/>
<reference evidence="2" key="1">
    <citation type="submission" date="2023-03" db="EMBL/GenBank/DDBJ databases">
        <title>Massive genome expansion in bonnet fungi (Mycena s.s.) driven by repeated elements and novel gene families across ecological guilds.</title>
        <authorList>
            <consortium name="Lawrence Berkeley National Laboratory"/>
            <person name="Harder C.B."/>
            <person name="Miyauchi S."/>
            <person name="Viragh M."/>
            <person name="Kuo A."/>
            <person name="Thoen E."/>
            <person name="Andreopoulos B."/>
            <person name="Lu D."/>
            <person name="Skrede I."/>
            <person name="Drula E."/>
            <person name="Henrissat B."/>
            <person name="Morin E."/>
            <person name="Kohler A."/>
            <person name="Barry K."/>
            <person name="LaButti K."/>
            <person name="Morin E."/>
            <person name="Salamov A."/>
            <person name="Lipzen A."/>
            <person name="Mereny Z."/>
            <person name="Hegedus B."/>
            <person name="Baldrian P."/>
            <person name="Stursova M."/>
            <person name="Weitz H."/>
            <person name="Taylor A."/>
            <person name="Grigoriev I.V."/>
            <person name="Nagy L.G."/>
            <person name="Martin F."/>
            <person name="Kauserud H."/>
        </authorList>
    </citation>
    <scope>NUCLEOTIDE SEQUENCE</scope>
    <source>
        <strain evidence="2">CBHHK002</strain>
    </source>
</reference>
<proteinExistence type="predicted"/>
<evidence type="ECO:0000256" key="1">
    <source>
        <dbReference type="SAM" id="MobiDB-lite"/>
    </source>
</evidence>
<feature type="region of interest" description="Disordered" evidence="1">
    <location>
        <begin position="1"/>
        <end position="33"/>
    </location>
</feature>
<name>A0AAD7EX50_9AGAR</name>
<dbReference type="EMBL" id="JARIHO010000010">
    <property type="protein sequence ID" value="KAJ7354106.1"/>
    <property type="molecule type" value="Genomic_DNA"/>
</dbReference>
<gene>
    <name evidence="2" type="ORF">DFH08DRAFT_804026</name>
</gene>
<evidence type="ECO:0000313" key="3">
    <source>
        <dbReference type="Proteomes" id="UP001218218"/>
    </source>
</evidence>
<dbReference type="Proteomes" id="UP001218218">
    <property type="component" value="Unassembled WGS sequence"/>
</dbReference>